<proteinExistence type="predicted"/>
<reference evidence="1" key="2">
    <citation type="submission" date="2021-04" db="EMBL/GenBank/DDBJ databases">
        <authorList>
            <person name="Gilroy R."/>
        </authorList>
    </citation>
    <scope>NUCLEOTIDE SEQUENCE</scope>
    <source>
        <strain evidence="1">ChiW19-6364</strain>
    </source>
</reference>
<gene>
    <name evidence="1" type="ORF">H9913_10915</name>
</gene>
<dbReference type="Proteomes" id="UP000823850">
    <property type="component" value="Unassembled WGS sequence"/>
</dbReference>
<organism evidence="1 2">
    <name type="scientific">Candidatus Blautia stercoripullorum</name>
    <dbReference type="NCBI Taxonomy" id="2838502"/>
    <lineage>
        <taxon>Bacteria</taxon>
        <taxon>Bacillati</taxon>
        <taxon>Bacillota</taxon>
        <taxon>Clostridia</taxon>
        <taxon>Lachnospirales</taxon>
        <taxon>Lachnospiraceae</taxon>
        <taxon>Blautia</taxon>
    </lineage>
</organism>
<reference evidence="1" key="1">
    <citation type="journal article" date="2021" name="PeerJ">
        <title>Extensive microbial diversity within the chicken gut microbiome revealed by metagenomics and culture.</title>
        <authorList>
            <person name="Gilroy R."/>
            <person name="Ravi A."/>
            <person name="Getino M."/>
            <person name="Pursley I."/>
            <person name="Horton D.L."/>
            <person name="Alikhan N.F."/>
            <person name="Baker D."/>
            <person name="Gharbi K."/>
            <person name="Hall N."/>
            <person name="Watson M."/>
            <person name="Adriaenssens E.M."/>
            <person name="Foster-Nyarko E."/>
            <person name="Jarju S."/>
            <person name="Secka A."/>
            <person name="Antonio M."/>
            <person name="Oren A."/>
            <person name="Chaudhuri R.R."/>
            <person name="La Ragione R."/>
            <person name="Hildebrand F."/>
            <person name="Pallen M.J."/>
        </authorList>
    </citation>
    <scope>NUCLEOTIDE SEQUENCE</scope>
    <source>
        <strain evidence="1">ChiW19-6364</strain>
    </source>
</reference>
<name>A0A9D2RB46_9FIRM</name>
<comment type="caution">
    <text evidence="1">The sequence shown here is derived from an EMBL/GenBank/DDBJ whole genome shotgun (WGS) entry which is preliminary data.</text>
</comment>
<dbReference type="EMBL" id="DWUX01000196">
    <property type="protein sequence ID" value="HJD40525.1"/>
    <property type="molecule type" value="Genomic_DNA"/>
</dbReference>
<evidence type="ECO:0000313" key="1">
    <source>
        <dbReference type="EMBL" id="HJD40525.1"/>
    </source>
</evidence>
<accession>A0A9D2RB46</accession>
<sequence>MKEREIQIEIIQQGELPRKEILDFWAVQIGEQLKKEVPSKEERMEILEQILKKF</sequence>
<dbReference type="AlphaFoldDB" id="A0A9D2RB46"/>
<evidence type="ECO:0000313" key="2">
    <source>
        <dbReference type="Proteomes" id="UP000823850"/>
    </source>
</evidence>
<protein>
    <submittedName>
        <fullName evidence="1">Uncharacterized protein</fullName>
    </submittedName>
</protein>